<evidence type="ECO:0000256" key="3">
    <source>
        <dbReference type="ARBA" id="ARBA00022454"/>
    </source>
</evidence>
<name>A0AAV8SLR8_9ROSI</name>
<evidence type="ECO:0000256" key="6">
    <source>
        <dbReference type="ARBA" id="ARBA00023306"/>
    </source>
</evidence>
<dbReference type="SUPFAM" id="SSF48371">
    <property type="entry name" value="ARM repeat"/>
    <property type="match status" value="1"/>
</dbReference>
<gene>
    <name evidence="8" type="ORF">K2173_017786</name>
</gene>
<reference evidence="8 9" key="1">
    <citation type="submission" date="2021-09" db="EMBL/GenBank/DDBJ databases">
        <title>Genomic insights and catalytic innovation underlie evolution of tropane alkaloids biosynthesis.</title>
        <authorList>
            <person name="Wang Y.-J."/>
            <person name="Tian T."/>
            <person name="Huang J.-P."/>
            <person name="Huang S.-X."/>
        </authorList>
    </citation>
    <scope>NUCLEOTIDE SEQUENCE [LARGE SCALE GENOMIC DNA]</scope>
    <source>
        <strain evidence="8">KIB-2018</strain>
        <tissue evidence="8">Leaf</tissue>
    </source>
</reference>
<dbReference type="PANTHER" id="PTHR22928">
    <property type="entry name" value="TELOMERE-ASSOCIATED PROTEIN RIF1"/>
    <property type="match status" value="1"/>
</dbReference>
<dbReference type="Proteomes" id="UP001159364">
    <property type="component" value="Linkage Group LG10"/>
</dbReference>
<accession>A0AAV8SLR8</accession>
<protein>
    <recommendedName>
        <fullName evidence="7">Telomere-associated protein Rif1 N-terminal domain-containing protein</fullName>
    </recommendedName>
</protein>
<evidence type="ECO:0000259" key="7">
    <source>
        <dbReference type="Pfam" id="PF12231"/>
    </source>
</evidence>
<evidence type="ECO:0000256" key="4">
    <source>
        <dbReference type="ARBA" id="ARBA00022895"/>
    </source>
</evidence>
<feature type="domain" description="Telomere-associated protein Rif1 N-terminal" evidence="7">
    <location>
        <begin position="21"/>
        <end position="375"/>
    </location>
</feature>
<proteinExistence type="predicted"/>
<dbReference type="PANTHER" id="PTHR22928:SF3">
    <property type="entry name" value="TELOMERE-ASSOCIATED PROTEIN RIF1"/>
    <property type="match status" value="1"/>
</dbReference>
<evidence type="ECO:0000256" key="2">
    <source>
        <dbReference type="ARBA" id="ARBA00004574"/>
    </source>
</evidence>
<evidence type="ECO:0000256" key="1">
    <source>
        <dbReference type="ARBA" id="ARBA00004123"/>
    </source>
</evidence>
<keyword evidence="9" id="KW-1185">Reference proteome</keyword>
<keyword evidence="3" id="KW-0158">Chromosome</keyword>
<dbReference type="GO" id="GO:0005634">
    <property type="term" value="C:nucleus"/>
    <property type="evidence" value="ECO:0007669"/>
    <property type="project" value="UniProtKB-SubCell"/>
</dbReference>
<keyword evidence="4" id="KW-0779">Telomere</keyword>
<evidence type="ECO:0000313" key="9">
    <source>
        <dbReference type="Proteomes" id="UP001159364"/>
    </source>
</evidence>
<organism evidence="8 9">
    <name type="scientific">Erythroxylum novogranatense</name>
    <dbReference type="NCBI Taxonomy" id="1862640"/>
    <lineage>
        <taxon>Eukaryota</taxon>
        <taxon>Viridiplantae</taxon>
        <taxon>Streptophyta</taxon>
        <taxon>Embryophyta</taxon>
        <taxon>Tracheophyta</taxon>
        <taxon>Spermatophyta</taxon>
        <taxon>Magnoliopsida</taxon>
        <taxon>eudicotyledons</taxon>
        <taxon>Gunneridae</taxon>
        <taxon>Pentapetalae</taxon>
        <taxon>rosids</taxon>
        <taxon>fabids</taxon>
        <taxon>Malpighiales</taxon>
        <taxon>Erythroxylaceae</taxon>
        <taxon>Erythroxylum</taxon>
    </lineage>
</organism>
<comment type="caution">
    <text evidence="8">The sequence shown here is derived from an EMBL/GenBank/DDBJ whole genome shotgun (WGS) entry which is preliminary data.</text>
</comment>
<evidence type="ECO:0000256" key="5">
    <source>
        <dbReference type="ARBA" id="ARBA00023242"/>
    </source>
</evidence>
<dbReference type="GO" id="GO:0000781">
    <property type="term" value="C:chromosome, telomeric region"/>
    <property type="evidence" value="ECO:0007669"/>
    <property type="project" value="UniProtKB-SubCell"/>
</dbReference>
<dbReference type="GO" id="GO:0000723">
    <property type="term" value="P:telomere maintenance"/>
    <property type="evidence" value="ECO:0007669"/>
    <property type="project" value="TreeGrafter"/>
</dbReference>
<dbReference type="AlphaFoldDB" id="A0AAV8SLR8"/>
<keyword evidence="5" id="KW-0539">Nucleus</keyword>
<dbReference type="InterPro" id="IPR016024">
    <property type="entry name" value="ARM-type_fold"/>
</dbReference>
<keyword evidence="6" id="KW-0131">Cell cycle</keyword>
<evidence type="ECO:0000313" key="8">
    <source>
        <dbReference type="EMBL" id="KAJ8753197.1"/>
    </source>
</evidence>
<sequence>MSNFSDQLEEAKALIKSRSKGNKSFAYSHLLHLQEQSGNDPSSIQILADSCRVLVSAISVDVSAEDEEIAAQALKCLGFILYHPSLVSTITVDDASNIVEALSEVIMATKIKSVCNLGVWCISMQQFDALVLASHFDALLRATVHALDNPMGSLSITFEAMQAVIKLADQLTGKMKKTSHIWTPPIYRRLLSIDKRERDISQRCLLKIRSLILPPPSPLSKVLVEDLKQNMLYGMMDLLNQGFKIQAIQAWEWFIRLLGSHVKIRHLVNHMLKIPEKTFSDYNPQVQIASQVAWEGLIDSLLDPSISTCEIDKAIKNIVSQHVQSSHRNTSQSPEGGFSKSIKLLMTPLIGVMSSKCDLSVYTSCLNTWHYLLHKLDGIINHPLVVDMALVPIFRAVFQLSLTAKTLWLWNPCLDLLDDFILAKCRKSDHESTSQKSDNLLFISSKEPSPSVKSLWKRHPVKWLPWDISRLDFFIEILNNINSHACDATLTDENRYSAYNASLRVFRSLLKGVQVELGSSSINYDGVMFCLNSILNFIKKICEDFNFDASGANALCLVPLQFLEAVTEELEPFILGSPLYMVALDIRYIQNMQQVSENNYKRLPSFCHIAPTDMVSPVVYIVILYIFMVIQSSSQTCMMELALQGLQKFFKSILSLGNHLESLRVTVCLLYKLVDYKYLFLWIVIAKCLNDCIVDGKNVSLLKLDSNSISNLATCHLLSYPFYVCSHSSKNLKPMELSISLKDFFVSTNGKFDLEEAMEVWKSLYGAMVASESKYFSTDSFPEVLCLTLNGLLDENIGIQDYSVQLNLSQKVHDLLYLCSNAVTFILDQILTAADLDGNKNKDTGESQILNGINNSLELAARFLKMSHTMLGANPPIDLLLTSRVFSVLTRVVNCLHLEQRILLFIQIMSPPLLQWLSQREIQHESILNELQHLWGKILNCLMMSQPPIRYDSGFLKLQADLLKKTLDHPNPAIADLTIKYWNSTYGKQFDLEYPRSLLDLLDKLSRKKRIKLQEKNLPFLVKCQSPSDISAQKHKVTTAHKSTKRIELMEDLKDHSEQGNEHCSFSKRKRLELTEHQKEVRRAQQGREMDCNGHGPGIRTYTTVDFSQGNEDSQESQEIRNPDSILEMLRRVA</sequence>
<dbReference type="InterPro" id="IPR022031">
    <property type="entry name" value="Rif1_N"/>
</dbReference>
<comment type="subcellular location">
    <subcellularLocation>
        <location evidence="2">Chromosome</location>
        <location evidence="2">Telomere</location>
    </subcellularLocation>
    <subcellularLocation>
        <location evidence="1">Nucleus</location>
    </subcellularLocation>
</comment>
<dbReference type="EMBL" id="JAIWQS010000010">
    <property type="protein sequence ID" value="KAJ8753197.1"/>
    <property type="molecule type" value="Genomic_DNA"/>
</dbReference>
<dbReference type="Pfam" id="PF12231">
    <property type="entry name" value="Rif1_N"/>
    <property type="match status" value="1"/>
</dbReference>